<feature type="non-terminal residue" evidence="2">
    <location>
        <position position="1"/>
    </location>
</feature>
<dbReference type="GO" id="GO:0004523">
    <property type="term" value="F:RNA-DNA hybrid ribonuclease activity"/>
    <property type="evidence" value="ECO:0007669"/>
    <property type="project" value="InterPro"/>
</dbReference>
<feature type="domain" description="RNase H type-1" evidence="1">
    <location>
        <begin position="9"/>
        <end position="156"/>
    </location>
</feature>
<keyword evidence="3" id="KW-1185">Reference proteome</keyword>
<proteinExistence type="predicted"/>
<gene>
    <name evidence="2" type="ORF">P280DRAFT_380069</name>
</gene>
<dbReference type="Gene3D" id="3.30.420.10">
    <property type="entry name" value="Ribonuclease H-like superfamily/Ribonuclease H"/>
    <property type="match status" value="1"/>
</dbReference>
<dbReference type="EMBL" id="MU006782">
    <property type="protein sequence ID" value="KAF2641852.1"/>
    <property type="molecule type" value="Genomic_DNA"/>
</dbReference>
<name>A0A6A6S3Y0_9PLEO</name>
<reference evidence="2" key="1">
    <citation type="journal article" date="2020" name="Stud. Mycol.">
        <title>101 Dothideomycetes genomes: a test case for predicting lifestyles and emergence of pathogens.</title>
        <authorList>
            <person name="Haridas S."/>
            <person name="Albert R."/>
            <person name="Binder M."/>
            <person name="Bloem J."/>
            <person name="Labutti K."/>
            <person name="Salamov A."/>
            <person name="Andreopoulos B."/>
            <person name="Baker S."/>
            <person name="Barry K."/>
            <person name="Bills G."/>
            <person name="Bluhm B."/>
            <person name="Cannon C."/>
            <person name="Castanera R."/>
            <person name="Culley D."/>
            <person name="Daum C."/>
            <person name="Ezra D."/>
            <person name="Gonzalez J."/>
            <person name="Henrissat B."/>
            <person name="Kuo A."/>
            <person name="Liang C."/>
            <person name="Lipzen A."/>
            <person name="Lutzoni F."/>
            <person name="Magnuson J."/>
            <person name="Mondo S."/>
            <person name="Nolan M."/>
            <person name="Ohm R."/>
            <person name="Pangilinan J."/>
            <person name="Park H.-J."/>
            <person name="Ramirez L."/>
            <person name="Alfaro M."/>
            <person name="Sun H."/>
            <person name="Tritt A."/>
            <person name="Yoshinaga Y."/>
            <person name="Zwiers L.-H."/>
            <person name="Turgeon B."/>
            <person name="Goodwin S."/>
            <person name="Spatafora J."/>
            <person name="Crous P."/>
            <person name="Grigoriev I."/>
        </authorList>
    </citation>
    <scope>NUCLEOTIDE SEQUENCE</scope>
    <source>
        <strain evidence="2">CBS 473.64</strain>
    </source>
</reference>
<evidence type="ECO:0000259" key="1">
    <source>
        <dbReference type="Pfam" id="PF00075"/>
    </source>
</evidence>
<protein>
    <recommendedName>
        <fullName evidence="1">RNase H type-1 domain-containing protein</fullName>
    </recommendedName>
</protein>
<dbReference type="Proteomes" id="UP000799753">
    <property type="component" value="Unassembled WGS sequence"/>
</dbReference>
<dbReference type="GO" id="GO:0003676">
    <property type="term" value="F:nucleic acid binding"/>
    <property type="evidence" value="ECO:0007669"/>
    <property type="project" value="InterPro"/>
</dbReference>
<dbReference type="InterPro" id="IPR012337">
    <property type="entry name" value="RNaseH-like_sf"/>
</dbReference>
<evidence type="ECO:0000313" key="2">
    <source>
        <dbReference type="EMBL" id="KAF2641852.1"/>
    </source>
</evidence>
<evidence type="ECO:0000313" key="3">
    <source>
        <dbReference type="Proteomes" id="UP000799753"/>
    </source>
</evidence>
<dbReference type="AlphaFoldDB" id="A0A6A6S3Y0"/>
<dbReference type="Pfam" id="PF00075">
    <property type="entry name" value="RNase_H"/>
    <property type="match status" value="1"/>
</dbReference>
<dbReference type="InterPro" id="IPR002156">
    <property type="entry name" value="RNaseH_domain"/>
</dbReference>
<sequence length="156" mass="17257">ISDRSLAAVYWSDASWGTNGEKEGWLSAAVVWQDPAHPTGWREVSYPLGHNVGDSADGEMFGLAAAMKLAKKRVEDGIPTRQVIVFTDARWLLNDIADGKVWELGPDVPDLETKFAAEELFDAARWLAEKGIWPRVEWIKGHGKSVGNKRADKVAK</sequence>
<feature type="non-terminal residue" evidence="2">
    <location>
        <position position="156"/>
    </location>
</feature>
<accession>A0A6A6S3Y0</accession>
<dbReference type="InterPro" id="IPR036397">
    <property type="entry name" value="RNaseH_sf"/>
</dbReference>
<dbReference type="OrthoDB" id="4729724at2759"/>
<dbReference type="SUPFAM" id="SSF53098">
    <property type="entry name" value="Ribonuclease H-like"/>
    <property type="match status" value="1"/>
</dbReference>
<organism evidence="2 3">
    <name type="scientific">Massarina eburnea CBS 473.64</name>
    <dbReference type="NCBI Taxonomy" id="1395130"/>
    <lineage>
        <taxon>Eukaryota</taxon>
        <taxon>Fungi</taxon>
        <taxon>Dikarya</taxon>
        <taxon>Ascomycota</taxon>
        <taxon>Pezizomycotina</taxon>
        <taxon>Dothideomycetes</taxon>
        <taxon>Pleosporomycetidae</taxon>
        <taxon>Pleosporales</taxon>
        <taxon>Massarineae</taxon>
        <taxon>Massarinaceae</taxon>
        <taxon>Massarina</taxon>
    </lineage>
</organism>